<organism evidence="1 2">
    <name type="scientific">Roseibium aggregatum</name>
    <dbReference type="NCBI Taxonomy" id="187304"/>
    <lineage>
        <taxon>Bacteria</taxon>
        <taxon>Pseudomonadati</taxon>
        <taxon>Pseudomonadota</taxon>
        <taxon>Alphaproteobacteria</taxon>
        <taxon>Hyphomicrobiales</taxon>
        <taxon>Stappiaceae</taxon>
        <taxon>Roseibium</taxon>
    </lineage>
</organism>
<accession>A0A926NZ61</accession>
<sequence>MPGRHCGWSIAAEKNEACNRGGQCTGTAKIGRATQQGSSAHVAGRLFRPAIDVDRSVDVFQLASTDLRKPAVDLPDNLVGDDAGNTYSARGSQWLEACRYIQAVAEDIVPGNGHISEMKSDAERKNIRFAFGEVLLNGQSGLYGGDSAWKSRDDAVTGGLDNMAAIEINMGVDNLTRPADGLQRGRLVFFHPPAEANCISHKQCCQLTFQRTPLDRRPVVERLTQKAPEVTATA</sequence>
<proteinExistence type="predicted"/>
<dbReference type="AlphaFoldDB" id="A0A926NZ61"/>
<dbReference type="Proteomes" id="UP000598467">
    <property type="component" value="Unassembled WGS sequence"/>
</dbReference>
<reference evidence="1" key="1">
    <citation type="submission" date="2020-05" db="EMBL/GenBank/DDBJ databases">
        <title>Identification of trans-AT polyketide cluster in two marine bacteria, producers of a novel glutaramide-containing polyketide sesbanimide D and analogs.</title>
        <authorList>
            <person name="Kacar D."/>
            <person name="Rodriguez P."/>
            <person name="Canedo L."/>
            <person name="Gonzalez E."/>
            <person name="Galan B."/>
            <person name="De La Calle F."/>
            <person name="Garcia J.L."/>
        </authorList>
    </citation>
    <scope>NUCLEOTIDE SEQUENCE</scope>
    <source>
        <strain evidence="1">PHM038</strain>
    </source>
</reference>
<gene>
    <name evidence="1" type="ORF">HK439_06820</name>
</gene>
<name>A0A926NZ61_9HYPH</name>
<dbReference type="RefSeq" id="WP_190290637.1">
    <property type="nucleotide sequence ID" value="NZ_JABFCZ010000006.1"/>
</dbReference>
<protein>
    <submittedName>
        <fullName evidence="1">Uncharacterized protein</fullName>
    </submittedName>
</protein>
<comment type="caution">
    <text evidence="1">The sequence shown here is derived from an EMBL/GenBank/DDBJ whole genome shotgun (WGS) entry which is preliminary data.</text>
</comment>
<evidence type="ECO:0000313" key="2">
    <source>
        <dbReference type="Proteomes" id="UP000598467"/>
    </source>
</evidence>
<evidence type="ECO:0000313" key="1">
    <source>
        <dbReference type="EMBL" id="MBD1545968.1"/>
    </source>
</evidence>
<dbReference type="EMBL" id="JABFCZ010000006">
    <property type="protein sequence ID" value="MBD1545968.1"/>
    <property type="molecule type" value="Genomic_DNA"/>
</dbReference>